<name>A0AAN7MAH6_TRANT</name>
<sequence>MALDGPIPNSRALYGGYRSSRRSSGRHETQLQSEYEQCYGGLRFTRATPTSINQRGTNRSLGKILGPAPVTVQDIVGLEDYLAHAEPAIGNATQCIGPCGTRMLLSHTCLDPALMVPMCHSW</sequence>
<gene>
    <name evidence="2" type="ORF">SAY86_021876</name>
</gene>
<dbReference type="AlphaFoldDB" id="A0AAN7MAH6"/>
<reference evidence="2 3" key="1">
    <citation type="journal article" date="2023" name="Hortic Res">
        <title>Pangenome of water caltrop reveals structural variations and asymmetric subgenome divergence after allopolyploidization.</title>
        <authorList>
            <person name="Zhang X."/>
            <person name="Chen Y."/>
            <person name="Wang L."/>
            <person name="Yuan Y."/>
            <person name="Fang M."/>
            <person name="Shi L."/>
            <person name="Lu R."/>
            <person name="Comes H.P."/>
            <person name="Ma Y."/>
            <person name="Chen Y."/>
            <person name="Huang G."/>
            <person name="Zhou Y."/>
            <person name="Zheng Z."/>
            <person name="Qiu Y."/>
        </authorList>
    </citation>
    <scope>NUCLEOTIDE SEQUENCE [LARGE SCALE GENOMIC DNA]</scope>
    <source>
        <strain evidence="2">F231</strain>
    </source>
</reference>
<feature type="region of interest" description="Disordered" evidence="1">
    <location>
        <begin position="1"/>
        <end position="30"/>
    </location>
</feature>
<evidence type="ECO:0000313" key="3">
    <source>
        <dbReference type="Proteomes" id="UP001346149"/>
    </source>
</evidence>
<evidence type="ECO:0000256" key="1">
    <source>
        <dbReference type="SAM" id="MobiDB-lite"/>
    </source>
</evidence>
<dbReference type="Proteomes" id="UP001346149">
    <property type="component" value="Unassembled WGS sequence"/>
</dbReference>
<proteinExistence type="predicted"/>
<protein>
    <submittedName>
        <fullName evidence="2">Uncharacterized protein</fullName>
    </submittedName>
</protein>
<accession>A0AAN7MAH6</accession>
<comment type="caution">
    <text evidence="2">The sequence shown here is derived from an EMBL/GenBank/DDBJ whole genome shotgun (WGS) entry which is preliminary data.</text>
</comment>
<evidence type="ECO:0000313" key="2">
    <source>
        <dbReference type="EMBL" id="KAK4801389.1"/>
    </source>
</evidence>
<keyword evidence="3" id="KW-1185">Reference proteome</keyword>
<organism evidence="2 3">
    <name type="scientific">Trapa natans</name>
    <name type="common">Water chestnut</name>
    <dbReference type="NCBI Taxonomy" id="22666"/>
    <lineage>
        <taxon>Eukaryota</taxon>
        <taxon>Viridiplantae</taxon>
        <taxon>Streptophyta</taxon>
        <taxon>Embryophyta</taxon>
        <taxon>Tracheophyta</taxon>
        <taxon>Spermatophyta</taxon>
        <taxon>Magnoliopsida</taxon>
        <taxon>eudicotyledons</taxon>
        <taxon>Gunneridae</taxon>
        <taxon>Pentapetalae</taxon>
        <taxon>rosids</taxon>
        <taxon>malvids</taxon>
        <taxon>Myrtales</taxon>
        <taxon>Lythraceae</taxon>
        <taxon>Trapa</taxon>
    </lineage>
</organism>
<dbReference type="EMBL" id="JAXQNO010000003">
    <property type="protein sequence ID" value="KAK4801389.1"/>
    <property type="molecule type" value="Genomic_DNA"/>
</dbReference>